<evidence type="ECO:0000313" key="3">
    <source>
        <dbReference type="Proteomes" id="UP001202328"/>
    </source>
</evidence>
<feature type="non-terminal residue" evidence="2">
    <location>
        <position position="1"/>
    </location>
</feature>
<dbReference type="EMBL" id="JAJJMB010003672">
    <property type="protein sequence ID" value="KAI3946335.1"/>
    <property type="molecule type" value="Genomic_DNA"/>
</dbReference>
<dbReference type="NCBIfam" id="TIGR00756">
    <property type="entry name" value="PPR"/>
    <property type="match status" value="1"/>
</dbReference>
<protein>
    <recommendedName>
        <fullName evidence="4">Pentatricopeptide repeat-containing protein</fullName>
    </recommendedName>
</protein>
<evidence type="ECO:0008006" key="4">
    <source>
        <dbReference type="Google" id="ProtNLM"/>
    </source>
</evidence>
<reference evidence="2" key="1">
    <citation type="submission" date="2022-04" db="EMBL/GenBank/DDBJ databases">
        <title>A functionally conserved STORR gene fusion in Papaver species that diverged 16.8 million years ago.</title>
        <authorList>
            <person name="Catania T."/>
        </authorList>
    </citation>
    <scope>NUCLEOTIDE SEQUENCE</scope>
    <source>
        <strain evidence="2">S-188037</strain>
    </source>
</reference>
<organism evidence="2 3">
    <name type="scientific">Papaver atlanticum</name>
    <dbReference type="NCBI Taxonomy" id="357466"/>
    <lineage>
        <taxon>Eukaryota</taxon>
        <taxon>Viridiplantae</taxon>
        <taxon>Streptophyta</taxon>
        <taxon>Embryophyta</taxon>
        <taxon>Tracheophyta</taxon>
        <taxon>Spermatophyta</taxon>
        <taxon>Magnoliopsida</taxon>
        <taxon>Ranunculales</taxon>
        <taxon>Papaveraceae</taxon>
        <taxon>Papaveroideae</taxon>
        <taxon>Papaver</taxon>
    </lineage>
</organism>
<evidence type="ECO:0000313" key="2">
    <source>
        <dbReference type="EMBL" id="KAI3946335.1"/>
    </source>
</evidence>
<dbReference type="InterPro" id="IPR011990">
    <property type="entry name" value="TPR-like_helical_dom_sf"/>
</dbReference>
<name>A0AAD4TAR5_9MAGN</name>
<evidence type="ECO:0000256" key="1">
    <source>
        <dbReference type="ARBA" id="ARBA00022737"/>
    </source>
</evidence>
<dbReference type="Pfam" id="PF01535">
    <property type="entry name" value="PPR"/>
    <property type="match status" value="2"/>
</dbReference>
<sequence length="56" mass="6262">MIRAYAQEHELKDAFDLFTHMRCSGLEFDLVMSSALVSGYSKLGLVDIAHIVFDGI</sequence>
<gene>
    <name evidence="2" type="ORF">MKW98_010459</name>
</gene>
<keyword evidence="1" id="KW-0677">Repeat</keyword>
<comment type="caution">
    <text evidence="2">The sequence shown here is derived from an EMBL/GenBank/DDBJ whole genome shotgun (WGS) entry which is preliminary data.</text>
</comment>
<dbReference type="Proteomes" id="UP001202328">
    <property type="component" value="Unassembled WGS sequence"/>
</dbReference>
<proteinExistence type="predicted"/>
<dbReference type="InterPro" id="IPR002885">
    <property type="entry name" value="PPR_rpt"/>
</dbReference>
<dbReference type="AlphaFoldDB" id="A0AAD4TAR5"/>
<keyword evidence="3" id="KW-1185">Reference proteome</keyword>
<dbReference type="Gene3D" id="1.25.40.10">
    <property type="entry name" value="Tetratricopeptide repeat domain"/>
    <property type="match status" value="1"/>
</dbReference>
<accession>A0AAD4TAR5</accession>